<feature type="transmembrane region" description="Helical" evidence="1">
    <location>
        <begin position="38"/>
        <end position="54"/>
    </location>
</feature>
<evidence type="ECO:0000256" key="1">
    <source>
        <dbReference type="SAM" id="Phobius"/>
    </source>
</evidence>
<evidence type="ECO:0000313" key="3">
    <source>
        <dbReference type="Proteomes" id="UP000064189"/>
    </source>
</evidence>
<protein>
    <submittedName>
        <fullName evidence="2">Uncharacterized protein</fullName>
    </submittedName>
</protein>
<name>A0A125QSJ9_9BACI</name>
<sequence length="76" mass="9051">MYFKAFFKKKKIDLIIFAFAMILGWISSYILIKGPASWGGPVGVIIAYLIRFFWEYRKFKIDTKESNKFSHSRRSF</sequence>
<dbReference type="Proteomes" id="UP000064189">
    <property type="component" value="Unassembled WGS sequence"/>
</dbReference>
<accession>A0A125QSJ9</accession>
<keyword evidence="1" id="KW-0812">Transmembrane</keyword>
<keyword evidence="1" id="KW-1133">Transmembrane helix</keyword>
<keyword evidence="1" id="KW-0472">Membrane</keyword>
<dbReference type="AlphaFoldDB" id="A0A125QSJ9"/>
<proteinExistence type="predicted"/>
<gene>
    <name evidence="2" type="ORF">AS888_05645</name>
</gene>
<organism evidence="2 3">
    <name type="scientific">Peribacillus simplex</name>
    <dbReference type="NCBI Taxonomy" id="1478"/>
    <lineage>
        <taxon>Bacteria</taxon>
        <taxon>Bacillati</taxon>
        <taxon>Bacillota</taxon>
        <taxon>Bacilli</taxon>
        <taxon>Bacillales</taxon>
        <taxon>Bacillaceae</taxon>
        <taxon>Peribacillus</taxon>
    </lineage>
</organism>
<dbReference type="EMBL" id="LNNH01000010">
    <property type="protein sequence ID" value="KWW21961.1"/>
    <property type="molecule type" value="Genomic_DNA"/>
</dbReference>
<comment type="caution">
    <text evidence="2">The sequence shown here is derived from an EMBL/GenBank/DDBJ whole genome shotgun (WGS) entry which is preliminary data.</text>
</comment>
<keyword evidence="3" id="KW-1185">Reference proteome</keyword>
<feature type="transmembrane region" description="Helical" evidence="1">
    <location>
        <begin position="12"/>
        <end position="32"/>
    </location>
</feature>
<evidence type="ECO:0000313" key="2">
    <source>
        <dbReference type="EMBL" id="KWW21961.1"/>
    </source>
</evidence>
<reference evidence="2 3" key="1">
    <citation type="submission" date="2015-11" db="EMBL/GenBank/DDBJ databases">
        <title>Genome Sequence of Bacillus simplex strain VanAntwerpen2.</title>
        <authorList>
            <person name="Couger M.B."/>
        </authorList>
    </citation>
    <scope>NUCLEOTIDE SEQUENCE [LARGE SCALE GENOMIC DNA]</scope>
    <source>
        <strain evidence="2 3">VanAntwerpen02</strain>
    </source>
</reference>